<name>A0A7S4G6P0_9EUGL</name>
<dbReference type="GO" id="GO:0004845">
    <property type="term" value="F:uracil phosphoribosyltransferase activity"/>
    <property type="evidence" value="ECO:0007669"/>
    <property type="project" value="UniProtKB-EC"/>
</dbReference>
<feature type="domain" description="Phosphoribosyltransferase" evidence="11">
    <location>
        <begin position="44"/>
        <end position="246"/>
    </location>
</feature>
<keyword evidence="8" id="KW-0547">Nucleotide-binding</keyword>
<dbReference type="CDD" id="cd06223">
    <property type="entry name" value="PRTases_typeI"/>
    <property type="match status" value="1"/>
</dbReference>
<comment type="similarity">
    <text evidence="3">Belongs to the UPRTase family.</text>
</comment>
<dbReference type="EC" id="2.4.2.9" evidence="4"/>
<evidence type="ECO:0000256" key="4">
    <source>
        <dbReference type="ARBA" id="ARBA00011894"/>
    </source>
</evidence>
<reference evidence="12" key="1">
    <citation type="submission" date="2021-01" db="EMBL/GenBank/DDBJ databases">
        <authorList>
            <person name="Corre E."/>
            <person name="Pelletier E."/>
            <person name="Niang G."/>
            <person name="Scheremetjew M."/>
            <person name="Finn R."/>
            <person name="Kale V."/>
            <person name="Holt S."/>
            <person name="Cochrane G."/>
            <person name="Meng A."/>
            <person name="Brown T."/>
            <person name="Cohen L."/>
        </authorList>
    </citation>
    <scope>NUCLEOTIDE SEQUENCE</scope>
    <source>
        <strain evidence="12">CCMP1594</strain>
    </source>
</reference>
<evidence type="ECO:0000313" key="12">
    <source>
        <dbReference type="EMBL" id="CAE0827095.1"/>
    </source>
</evidence>
<dbReference type="EMBL" id="HBJA01111199">
    <property type="protein sequence ID" value="CAE0827095.1"/>
    <property type="molecule type" value="Transcribed_RNA"/>
</dbReference>
<keyword evidence="6" id="KW-0328">Glycosyltransferase</keyword>
<evidence type="ECO:0000256" key="7">
    <source>
        <dbReference type="ARBA" id="ARBA00022679"/>
    </source>
</evidence>
<dbReference type="FunFam" id="3.40.50.2020:FF:000023">
    <property type="entry name" value="Probable uracil phosphoribosyltransferase"/>
    <property type="match status" value="1"/>
</dbReference>
<gene>
    <name evidence="12" type="ORF">EGYM00163_LOCUS38356</name>
</gene>
<dbReference type="InterPro" id="IPR029057">
    <property type="entry name" value="PRTase-like"/>
</dbReference>
<dbReference type="GO" id="GO:0008655">
    <property type="term" value="P:pyrimidine-containing compound salvage"/>
    <property type="evidence" value="ECO:0007669"/>
    <property type="project" value="UniProtKB-ARBA"/>
</dbReference>
<evidence type="ECO:0000256" key="6">
    <source>
        <dbReference type="ARBA" id="ARBA00022676"/>
    </source>
</evidence>
<dbReference type="AlphaFoldDB" id="A0A7S4G6P0"/>
<evidence type="ECO:0000256" key="3">
    <source>
        <dbReference type="ARBA" id="ARBA00009516"/>
    </source>
</evidence>
<evidence type="ECO:0000256" key="5">
    <source>
        <dbReference type="ARBA" id="ARBA00022533"/>
    </source>
</evidence>
<evidence type="ECO:0000259" key="11">
    <source>
        <dbReference type="Pfam" id="PF14681"/>
    </source>
</evidence>
<dbReference type="GO" id="GO:0005525">
    <property type="term" value="F:GTP binding"/>
    <property type="evidence" value="ECO:0007669"/>
    <property type="project" value="UniProtKB-KW"/>
</dbReference>
<evidence type="ECO:0000256" key="9">
    <source>
        <dbReference type="ARBA" id="ARBA00023134"/>
    </source>
</evidence>
<dbReference type="SUPFAM" id="SSF53271">
    <property type="entry name" value="PRTase-like"/>
    <property type="match status" value="1"/>
</dbReference>
<evidence type="ECO:0000256" key="8">
    <source>
        <dbReference type="ARBA" id="ARBA00022741"/>
    </source>
</evidence>
<dbReference type="Pfam" id="PF14681">
    <property type="entry name" value="UPRTase"/>
    <property type="match status" value="1"/>
</dbReference>
<evidence type="ECO:0000256" key="2">
    <source>
        <dbReference type="ARBA" id="ARBA00005180"/>
    </source>
</evidence>
<comment type="cofactor">
    <cofactor evidence="1">
        <name>Mg(2+)</name>
        <dbReference type="ChEBI" id="CHEBI:18420"/>
    </cofactor>
</comment>
<comment type="pathway">
    <text evidence="2">Pyrimidine metabolism; UMP biosynthesis via salvage pathway; UMP from uracil: step 1/1.</text>
</comment>
<evidence type="ECO:0000256" key="1">
    <source>
        <dbReference type="ARBA" id="ARBA00001946"/>
    </source>
</evidence>
<protein>
    <recommendedName>
        <fullName evidence="4">uracil phosphoribosyltransferase</fullName>
        <ecNumber evidence="4">2.4.2.9</ecNumber>
    </recommendedName>
</protein>
<evidence type="ECO:0000256" key="10">
    <source>
        <dbReference type="SAM" id="MobiDB-lite"/>
    </source>
</evidence>
<accession>A0A7S4G6P0</accession>
<keyword evidence="7" id="KW-0808">Transferase</keyword>
<dbReference type="Gene3D" id="3.40.50.2020">
    <property type="match status" value="1"/>
</dbReference>
<organism evidence="12">
    <name type="scientific">Eutreptiella gymnastica</name>
    <dbReference type="NCBI Taxonomy" id="73025"/>
    <lineage>
        <taxon>Eukaryota</taxon>
        <taxon>Discoba</taxon>
        <taxon>Euglenozoa</taxon>
        <taxon>Euglenida</taxon>
        <taxon>Spirocuta</taxon>
        <taxon>Euglenophyceae</taxon>
        <taxon>Eutreptiales</taxon>
        <taxon>Eutreptiaceae</taxon>
        <taxon>Eutreptiella</taxon>
    </lineage>
</organism>
<feature type="region of interest" description="Disordered" evidence="10">
    <location>
        <begin position="1"/>
        <end position="20"/>
    </location>
</feature>
<dbReference type="InterPro" id="IPR000836">
    <property type="entry name" value="PRTase_dom"/>
</dbReference>
<keyword evidence="9" id="KW-0342">GTP-binding</keyword>
<feature type="compositionally biased region" description="Basic and acidic residues" evidence="10">
    <location>
        <begin position="1"/>
        <end position="11"/>
    </location>
</feature>
<dbReference type="NCBIfam" id="NF001097">
    <property type="entry name" value="PRK00129.1"/>
    <property type="match status" value="1"/>
</dbReference>
<sequence length="246" mass="27063">MSGTTQKRDPPNWHPFGDFPEAVAPQQRMSALQARFPNVRFMEQTPQLTALMTIIRDQGTGREEFVFYADRIIRLLIEDGLAQLPFEQKQVTTPTGSITNGVGFSHKLCGVSIVRAGESMEAGLRAVCRGIRIGKILIQRDEATALPQLYYDKLPEDIASRKVLLLDPMLATGGSALQAIEVLLKKGVLASNIIFLNLVCCPEGVEALASQYPNIKIVSASLDSHLNEKKYIIPGLGDFGDRYFGT</sequence>
<keyword evidence="5" id="KW-0021">Allosteric enzyme</keyword>
<proteinExistence type="inferred from homology"/>